<dbReference type="Gene3D" id="3.10.10.10">
    <property type="entry name" value="HIV Type 1 Reverse Transcriptase, subunit A, domain 1"/>
    <property type="match status" value="1"/>
</dbReference>
<proteinExistence type="inferred from homology"/>
<comment type="caution">
    <text evidence="4">The sequence shown here is derived from an EMBL/GenBank/DDBJ whole genome shotgun (WGS) entry which is preliminary data.</text>
</comment>
<dbReference type="InterPro" id="IPR000477">
    <property type="entry name" value="RT_dom"/>
</dbReference>
<dbReference type="PANTHER" id="PTHR33050">
    <property type="entry name" value="REVERSE TRANSCRIPTASE DOMAIN-CONTAINING PROTEIN"/>
    <property type="match status" value="1"/>
</dbReference>
<dbReference type="EC" id="3.1.26.4" evidence="2"/>
<dbReference type="InterPro" id="IPR043502">
    <property type="entry name" value="DNA/RNA_pol_sf"/>
</dbReference>
<dbReference type="EMBL" id="JAULUE010002054">
    <property type="protein sequence ID" value="KAK5895026.1"/>
    <property type="molecule type" value="Genomic_DNA"/>
</dbReference>
<protein>
    <recommendedName>
        <fullName evidence="2">ribonuclease H</fullName>
        <ecNumber evidence="2">3.1.26.4</ecNumber>
    </recommendedName>
</protein>
<dbReference type="CDD" id="cd03714">
    <property type="entry name" value="RT_DIRS1"/>
    <property type="match status" value="1"/>
</dbReference>
<dbReference type="Gene3D" id="3.30.70.270">
    <property type="match status" value="1"/>
</dbReference>
<dbReference type="PANTHER" id="PTHR33050:SF7">
    <property type="entry name" value="RIBONUCLEASE H"/>
    <property type="match status" value="1"/>
</dbReference>
<evidence type="ECO:0000256" key="2">
    <source>
        <dbReference type="ARBA" id="ARBA00012180"/>
    </source>
</evidence>
<dbReference type="Pfam" id="PF00078">
    <property type="entry name" value="RVT_1"/>
    <property type="match status" value="1"/>
</dbReference>
<dbReference type="Proteomes" id="UP001335648">
    <property type="component" value="Unassembled WGS sequence"/>
</dbReference>
<reference evidence="4 5" key="1">
    <citation type="journal article" date="2023" name="Mol. Biol. Evol.">
        <title>Genomics of Secondarily Temperate Adaptation in the Only Non-Antarctic Icefish.</title>
        <authorList>
            <person name="Rivera-Colon A.G."/>
            <person name="Rayamajhi N."/>
            <person name="Minhas B.F."/>
            <person name="Madrigal G."/>
            <person name="Bilyk K.T."/>
            <person name="Yoon V."/>
            <person name="Hune M."/>
            <person name="Gregory S."/>
            <person name="Cheng C.H.C."/>
            <person name="Catchen J.M."/>
        </authorList>
    </citation>
    <scope>NUCLEOTIDE SEQUENCE [LARGE SCALE GENOMIC DNA]</scope>
    <source>
        <strain evidence="4">JC2023a</strain>
    </source>
</reference>
<keyword evidence="5" id="KW-1185">Reference proteome</keyword>
<evidence type="ECO:0000256" key="1">
    <source>
        <dbReference type="ARBA" id="ARBA00010879"/>
    </source>
</evidence>
<organism evidence="4 5">
    <name type="scientific">Champsocephalus esox</name>
    <name type="common">pike icefish</name>
    <dbReference type="NCBI Taxonomy" id="159716"/>
    <lineage>
        <taxon>Eukaryota</taxon>
        <taxon>Metazoa</taxon>
        <taxon>Chordata</taxon>
        <taxon>Craniata</taxon>
        <taxon>Vertebrata</taxon>
        <taxon>Euteleostomi</taxon>
        <taxon>Actinopterygii</taxon>
        <taxon>Neopterygii</taxon>
        <taxon>Teleostei</taxon>
        <taxon>Neoteleostei</taxon>
        <taxon>Acanthomorphata</taxon>
        <taxon>Eupercaria</taxon>
        <taxon>Perciformes</taxon>
        <taxon>Notothenioidei</taxon>
        <taxon>Channichthyidae</taxon>
        <taxon>Champsocephalus</taxon>
    </lineage>
</organism>
<evidence type="ECO:0000313" key="5">
    <source>
        <dbReference type="Proteomes" id="UP001335648"/>
    </source>
</evidence>
<name>A0AAN8GXF9_9TELE</name>
<gene>
    <name evidence="4" type="ORF">CesoFtcFv8_011655</name>
</gene>
<feature type="domain" description="Reverse transcriptase" evidence="3">
    <location>
        <begin position="26"/>
        <end position="208"/>
    </location>
</feature>
<dbReference type="SUPFAM" id="SSF56672">
    <property type="entry name" value="DNA/RNA polymerases"/>
    <property type="match status" value="1"/>
</dbReference>
<comment type="similarity">
    <text evidence="1">Belongs to the beta type-B retroviral polymerase family. HERV class-II K(HML-2) pol subfamily.</text>
</comment>
<dbReference type="AlphaFoldDB" id="A0AAN8GXF9"/>
<sequence length="530" mass="59611">MTVVKDPAKALALAQELSVLLAKGAIEPVDPLRQGGGFYSAYFLVSKKVGGFRPVLDLRGINRFLRVLPFHMLTTADTLRVVSQGEWFTTVDLRDAYFHVPIASHHRKFLRFAFQGRHYQFRVLPFGLSLSPRVFTRVVAAALAPLQAQGMKVLPYLDDWLVCAPSRAQGAQDTARLSSHVARLGLTVNTGKSCLDPSQQVTYLGMVLDSVTMRAYLTPRRVDDISHHLRIFRLGKRVPYILFLRLLGRLTAASAVVPLGLLSLRPMQMWLNSCRLDAKRHRHKRVRVSQRCLHSMSRWRDRAYLLRGVPMGTIPSRRETVTVDACLLGWGCGVAGQDRAGSVVCPGRHVLVCSDNMSAVAQINHQGGTRSAQLLRVSQSLLPWALPRLTSLQGSFSARGPESGPEVDLFASEESRHCPLWFSWTEVTSPLGQDALAHDWPDTLLYAFPPLPLILQTLQRVLTQGHRLLLVAPRWPGRVWFPLLRILCCSPPWRLPDRKDLLSQLKGQIWHPDPRRLQLWVWPLQGPTHC</sequence>
<dbReference type="GO" id="GO:0004523">
    <property type="term" value="F:RNA-DNA hybrid ribonuclease activity"/>
    <property type="evidence" value="ECO:0007669"/>
    <property type="project" value="UniProtKB-EC"/>
</dbReference>
<dbReference type="InterPro" id="IPR052055">
    <property type="entry name" value="Hepadnavirus_pol/RT"/>
</dbReference>
<evidence type="ECO:0000259" key="3">
    <source>
        <dbReference type="PROSITE" id="PS50878"/>
    </source>
</evidence>
<dbReference type="InterPro" id="IPR043128">
    <property type="entry name" value="Rev_trsase/Diguanyl_cyclase"/>
</dbReference>
<dbReference type="PROSITE" id="PS50878">
    <property type="entry name" value="RT_POL"/>
    <property type="match status" value="1"/>
</dbReference>
<evidence type="ECO:0000313" key="4">
    <source>
        <dbReference type="EMBL" id="KAK5895026.1"/>
    </source>
</evidence>
<accession>A0AAN8GXF9</accession>